<dbReference type="EMBL" id="CP071839">
    <property type="protein sequence ID" value="QTE01798.1"/>
    <property type="molecule type" value="Genomic_DNA"/>
</dbReference>
<reference evidence="1 2" key="1">
    <citation type="submission" date="2021-03" db="EMBL/GenBank/DDBJ databases">
        <title>Complete genome sequence of Streptomyces cyanogenus S136, producer of anticancer angucycline landomycin A.</title>
        <authorList>
            <person name="Hrab P."/>
            <person name="Ruckert C."/>
            <person name="Busche T."/>
            <person name="Ostash I."/>
            <person name="Kalinowski J."/>
            <person name="Fedorenko V."/>
            <person name="Yushchuk O."/>
            <person name="Ostash B."/>
        </authorList>
    </citation>
    <scope>NUCLEOTIDE SEQUENCE [LARGE SCALE GENOMIC DNA]</scope>
    <source>
        <strain evidence="1 2">S136</strain>
    </source>
</reference>
<proteinExistence type="predicted"/>
<accession>A0ABX7TYG8</accession>
<dbReference type="NCBIfam" id="TIGR04222">
    <property type="entry name" value="near_uncomplex"/>
    <property type="match status" value="1"/>
</dbReference>
<dbReference type="InterPro" id="IPR026467">
    <property type="entry name" value="Ser/Gly_Cys_C_dom"/>
</dbReference>
<keyword evidence="2" id="KW-1185">Reference proteome</keyword>
<sequence>MGRTPSTAPTAPDPYAVALLRGGDRAAVTVAVLGLHLRGAVEAGRPGTLRRTGTGRAEPVRHPLEKAVRTGLYRPAGPRELPGRAVVRRALARMRAELAADGLLRVQPPRRTRATRRLLAELRERRPLPDAPDGLPEEEALLAAALYGERALAVLVPRFAREAGLTGRGALADEGRFPFGRGNSLRHLISGGDPYDGSDHGFDGWGGAHGGYDHGGNGHGGHGGYDFGGGGGGGFD</sequence>
<protein>
    <recommendedName>
        <fullName evidence="3">TIGR04222 domain-containing membrane protein</fullName>
    </recommendedName>
</protein>
<evidence type="ECO:0000313" key="2">
    <source>
        <dbReference type="Proteomes" id="UP000663908"/>
    </source>
</evidence>
<gene>
    <name evidence="1" type="ORF">S1361_30995</name>
</gene>
<organism evidence="1 2">
    <name type="scientific">Streptomyces cyanogenus</name>
    <dbReference type="NCBI Taxonomy" id="80860"/>
    <lineage>
        <taxon>Bacteria</taxon>
        <taxon>Bacillati</taxon>
        <taxon>Actinomycetota</taxon>
        <taxon>Actinomycetes</taxon>
        <taxon>Kitasatosporales</taxon>
        <taxon>Streptomycetaceae</taxon>
        <taxon>Streptomyces</taxon>
    </lineage>
</organism>
<dbReference type="Proteomes" id="UP000663908">
    <property type="component" value="Chromosome"/>
</dbReference>
<evidence type="ECO:0008006" key="3">
    <source>
        <dbReference type="Google" id="ProtNLM"/>
    </source>
</evidence>
<evidence type="ECO:0000313" key="1">
    <source>
        <dbReference type="EMBL" id="QTE01798.1"/>
    </source>
</evidence>
<name>A0ABX7TYG8_STRCY</name>
<dbReference type="RefSeq" id="WP_208035193.1">
    <property type="nucleotide sequence ID" value="NZ_CP071839.1"/>
</dbReference>